<sequence>MIIDHIKHISFYEPMAAGITEAWNAIQAMLQEKGELPNGRYELKKGFFKVQRGETKPLSEGTFESHQKYIDVQILLEGQEEMAWMELDNLTEAIPYDEEKDAARWNGERTHHMLITKDMFYIAYPHDGHKAVSHVDEKNTFTKIILKLPV</sequence>
<proteinExistence type="predicted"/>
<name>A0A3E2THG6_9FIRM</name>
<dbReference type="SUPFAM" id="SSF51197">
    <property type="entry name" value="Clavaminate synthase-like"/>
    <property type="match status" value="1"/>
</dbReference>
<dbReference type="InterPro" id="IPR004375">
    <property type="entry name" value="NanQ/TabA/YiaL"/>
</dbReference>
<protein>
    <submittedName>
        <fullName evidence="1">DUF386 domain-containing protein</fullName>
    </submittedName>
</protein>
<dbReference type="GO" id="GO:0005829">
    <property type="term" value="C:cytosol"/>
    <property type="evidence" value="ECO:0007669"/>
    <property type="project" value="TreeGrafter"/>
</dbReference>
<evidence type="ECO:0000313" key="2">
    <source>
        <dbReference type="Proteomes" id="UP000260773"/>
    </source>
</evidence>
<dbReference type="Proteomes" id="UP000260773">
    <property type="component" value="Unassembled WGS sequence"/>
</dbReference>
<dbReference type="NCBIfam" id="TIGR00022">
    <property type="entry name" value="YhcH/YjgK/YiaL family protein"/>
    <property type="match status" value="1"/>
</dbReference>
<dbReference type="PANTHER" id="PTHR34986">
    <property type="entry name" value="EVOLVED BETA-GALACTOSIDASE SUBUNIT BETA"/>
    <property type="match status" value="1"/>
</dbReference>
<dbReference type="InterPro" id="IPR037012">
    <property type="entry name" value="NanQ/TabA/YiaL_sf"/>
</dbReference>
<dbReference type="EMBL" id="QVEP01000050">
    <property type="protein sequence ID" value="RGB74951.1"/>
    <property type="molecule type" value="Genomic_DNA"/>
</dbReference>
<comment type="caution">
    <text evidence="1">The sequence shown here is derived from an EMBL/GenBank/DDBJ whole genome shotgun (WGS) entry which is preliminary data.</text>
</comment>
<dbReference type="AlphaFoldDB" id="A0A3E2THG6"/>
<organism evidence="1 2">
    <name type="scientific">Coprococcus catus</name>
    <dbReference type="NCBI Taxonomy" id="116085"/>
    <lineage>
        <taxon>Bacteria</taxon>
        <taxon>Bacillati</taxon>
        <taxon>Bacillota</taxon>
        <taxon>Clostridia</taxon>
        <taxon>Lachnospirales</taxon>
        <taxon>Lachnospiraceae</taxon>
        <taxon>Coprococcus</taxon>
    </lineage>
</organism>
<accession>A0A3E2THG6</accession>
<gene>
    <name evidence="1" type="ORF">DW070_14525</name>
</gene>
<dbReference type="Pfam" id="PF04074">
    <property type="entry name" value="DUF386"/>
    <property type="match status" value="1"/>
</dbReference>
<evidence type="ECO:0000313" key="1">
    <source>
        <dbReference type="EMBL" id="RGB74951.1"/>
    </source>
</evidence>
<dbReference type="Gene3D" id="2.60.120.370">
    <property type="entry name" value="YhcH/YjgK/YiaL"/>
    <property type="match status" value="1"/>
</dbReference>
<reference evidence="1 2" key="1">
    <citation type="submission" date="2018-08" db="EMBL/GenBank/DDBJ databases">
        <title>A genome reference for cultivated species of the human gut microbiota.</title>
        <authorList>
            <person name="Zou Y."/>
            <person name="Xue W."/>
            <person name="Luo G."/>
        </authorList>
    </citation>
    <scope>NUCLEOTIDE SEQUENCE [LARGE SCALE GENOMIC DNA]</scope>
    <source>
        <strain evidence="1 2">AF45-17</strain>
    </source>
</reference>
<dbReference type="PANTHER" id="PTHR34986:SF1">
    <property type="entry name" value="PROTEIN YIAL"/>
    <property type="match status" value="1"/>
</dbReference>